<dbReference type="Proteomes" id="UP000228934">
    <property type="component" value="Unassembled WGS sequence"/>
</dbReference>
<organism evidence="1 2">
    <name type="scientific">Aquarana catesbeiana</name>
    <name type="common">American bullfrog</name>
    <name type="synonym">Rana catesbeiana</name>
    <dbReference type="NCBI Taxonomy" id="8400"/>
    <lineage>
        <taxon>Eukaryota</taxon>
        <taxon>Metazoa</taxon>
        <taxon>Chordata</taxon>
        <taxon>Craniata</taxon>
        <taxon>Vertebrata</taxon>
        <taxon>Euteleostomi</taxon>
        <taxon>Amphibia</taxon>
        <taxon>Batrachia</taxon>
        <taxon>Anura</taxon>
        <taxon>Neobatrachia</taxon>
        <taxon>Ranoidea</taxon>
        <taxon>Ranidae</taxon>
        <taxon>Aquarana</taxon>
    </lineage>
</organism>
<protein>
    <submittedName>
        <fullName evidence="1">Uncharacterized protein</fullName>
    </submittedName>
</protein>
<gene>
    <name evidence="1" type="ORF">AB205_0024480</name>
</gene>
<dbReference type="EMBL" id="KV968879">
    <property type="protein sequence ID" value="PIO15939.1"/>
    <property type="molecule type" value="Genomic_DNA"/>
</dbReference>
<keyword evidence="2" id="KW-1185">Reference proteome</keyword>
<evidence type="ECO:0000313" key="2">
    <source>
        <dbReference type="Proteomes" id="UP000228934"/>
    </source>
</evidence>
<accession>A0A2G9QJZ9</accession>
<name>A0A2G9QJZ9_AQUCT</name>
<proteinExistence type="predicted"/>
<reference evidence="2" key="1">
    <citation type="journal article" date="2017" name="Nat. Commun.">
        <title>The North American bullfrog draft genome provides insight into hormonal regulation of long noncoding RNA.</title>
        <authorList>
            <person name="Hammond S.A."/>
            <person name="Warren R.L."/>
            <person name="Vandervalk B.P."/>
            <person name="Kucuk E."/>
            <person name="Khan H."/>
            <person name="Gibb E.A."/>
            <person name="Pandoh P."/>
            <person name="Kirk H."/>
            <person name="Zhao Y."/>
            <person name="Jones M."/>
            <person name="Mungall A.J."/>
            <person name="Coope R."/>
            <person name="Pleasance S."/>
            <person name="Moore R.A."/>
            <person name="Holt R.A."/>
            <person name="Round J.M."/>
            <person name="Ohora S."/>
            <person name="Walle B.V."/>
            <person name="Veldhoen N."/>
            <person name="Helbing C.C."/>
            <person name="Birol I."/>
        </authorList>
    </citation>
    <scope>NUCLEOTIDE SEQUENCE [LARGE SCALE GENOMIC DNA]</scope>
</reference>
<evidence type="ECO:0000313" key="1">
    <source>
        <dbReference type="EMBL" id="PIO15939.1"/>
    </source>
</evidence>
<dbReference type="AlphaFoldDB" id="A0A2G9QJZ9"/>
<sequence>MELNLPGGNSVCGSGLHFSTISGNPKPHSGLHCRILVRVTYLVTRILQCRVGREPHVISKKEVGGAQ</sequence>